<dbReference type="CDD" id="cd04584">
    <property type="entry name" value="CBS_pair_AcuB_like"/>
    <property type="match status" value="1"/>
</dbReference>
<feature type="domain" description="CBS" evidence="3">
    <location>
        <begin position="87"/>
        <end position="144"/>
    </location>
</feature>
<dbReference type="InterPro" id="IPR000644">
    <property type="entry name" value="CBS_dom"/>
</dbReference>
<dbReference type="Gene3D" id="3.10.580.10">
    <property type="entry name" value="CBS-domain"/>
    <property type="match status" value="1"/>
</dbReference>
<dbReference type="KEGG" id="saes:HBH39_10000"/>
<reference evidence="4 5" key="1">
    <citation type="submission" date="2020-03" db="EMBL/GenBank/DDBJ databases">
        <title>Complete genome sequence of Shewanella sp.</title>
        <authorList>
            <person name="Kim Y.-S."/>
            <person name="Kim S.-J."/>
            <person name="Jung H.-K."/>
            <person name="Kim K.-H."/>
        </authorList>
    </citation>
    <scope>NUCLEOTIDE SEQUENCE [LARGE SCALE GENOMIC DNA]</scope>
    <source>
        <strain evidence="4 5">PN3F2</strain>
    </source>
</reference>
<gene>
    <name evidence="4" type="ORF">HBH39_10000</name>
</gene>
<keyword evidence="1 2" id="KW-0129">CBS domain</keyword>
<dbReference type="EMBL" id="CP050313">
    <property type="protein sequence ID" value="QIR14776.1"/>
    <property type="molecule type" value="Genomic_DNA"/>
</dbReference>
<keyword evidence="5" id="KW-1185">Reference proteome</keyword>
<dbReference type="PANTHER" id="PTHR43080:SF2">
    <property type="entry name" value="CBS DOMAIN-CONTAINING PROTEIN"/>
    <property type="match status" value="1"/>
</dbReference>
<evidence type="ECO:0000313" key="5">
    <source>
        <dbReference type="Proteomes" id="UP000502608"/>
    </source>
</evidence>
<organism evidence="4 5">
    <name type="scientific">Shewanella aestuarii</name>
    <dbReference type="NCBI Taxonomy" id="1028752"/>
    <lineage>
        <taxon>Bacteria</taxon>
        <taxon>Pseudomonadati</taxon>
        <taxon>Pseudomonadota</taxon>
        <taxon>Gammaproteobacteria</taxon>
        <taxon>Alteromonadales</taxon>
        <taxon>Shewanellaceae</taxon>
        <taxon>Shewanella</taxon>
    </lineage>
</organism>
<accession>A0A6G9QJT3</accession>
<evidence type="ECO:0000313" key="4">
    <source>
        <dbReference type="EMBL" id="QIR14776.1"/>
    </source>
</evidence>
<dbReference type="Pfam" id="PF00571">
    <property type="entry name" value="CBS"/>
    <property type="match status" value="2"/>
</dbReference>
<sequence length="144" mass="16000">MPAATTLISQIMTTRIVTIDMDDRLSVAKQIFDNVNFHHLLVIDEDDILQGILSHRDFLHALSPNIGTAAELVRDTETLNKRIHQVMTHNPITISPHITVKQASEIILQNNIGSLPVLNNGVLEGIVTWKDLLGAYCLDGKDDE</sequence>
<feature type="domain" description="CBS" evidence="3">
    <location>
        <begin position="12"/>
        <end position="68"/>
    </location>
</feature>
<protein>
    <submittedName>
        <fullName evidence="4">CBS domain-containing protein</fullName>
    </submittedName>
</protein>
<dbReference type="Proteomes" id="UP000502608">
    <property type="component" value="Chromosome"/>
</dbReference>
<dbReference type="InterPro" id="IPR046342">
    <property type="entry name" value="CBS_dom_sf"/>
</dbReference>
<dbReference type="SUPFAM" id="SSF54631">
    <property type="entry name" value="CBS-domain pair"/>
    <property type="match status" value="1"/>
</dbReference>
<evidence type="ECO:0000256" key="2">
    <source>
        <dbReference type="PROSITE-ProRule" id="PRU00703"/>
    </source>
</evidence>
<dbReference type="PANTHER" id="PTHR43080">
    <property type="entry name" value="CBS DOMAIN-CONTAINING PROTEIN CBSX3, MITOCHONDRIAL"/>
    <property type="match status" value="1"/>
</dbReference>
<dbReference type="SMART" id="SM00116">
    <property type="entry name" value="CBS"/>
    <property type="match status" value="2"/>
</dbReference>
<dbReference type="AlphaFoldDB" id="A0A6G9QJT3"/>
<evidence type="ECO:0000259" key="3">
    <source>
        <dbReference type="PROSITE" id="PS51371"/>
    </source>
</evidence>
<dbReference type="PROSITE" id="PS51371">
    <property type="entry name" value="CBS"/>
    <property type="match status" value="2"/>
</dbReference>
<proteinExistence type="predicted"/>
<dbReference type="RefSeq" id="WP_167677870.1">
    <property type="nucleotide sequence ID" value="NZ_CP050313.1"/>
</dbReference>
<dbReference type="InterPro" id="IPR051257">
    <property type="entry name" value="Diverse_CBS-Domain"/>
</dbReference>
<name>A0A6G9QJT3_9GAMM</name>
<evidence type="ECO:0000256" key="1">
    <source>
        <dbReference type="ARBA" id="ARBA00023122"/>
    </source>
</evidence>